<proteinExistence type="predicted"/>
<keyword evidence="7" id="KW-1185">Reference proteome</keyword>
<evidence type="ECO:0000256" key="4">
    <source>
        <dbReference type="SAM" id="MobiDB-lite"/>
    </source>
</evidence>
<organism evidence="6 7">
    <name type="scientific">Lactuca saligna</name>
    <name type="common">Willowleaf lettuce</name>
    <dbReference type="NCBI Taxonomy" id="75948"/>
    <lineage>
        <taxon>Eukaryota</taxon>
        <taxon>Viridiplantae</taxon>
        <taxon>Streptophyta</taxon>
        <taxon>Embryophyta</taxon>
        <taxon>Tracheophyta</taxon>
        <taxon>Spermatophyta</taxon>
        <taxon>Magnoliopsida</taxon>
        <taxon>eudicotyledons</taxon>
        <taxon>Gunneridae</taxon>
        <taxon>Pentapetalae</taxon>
        <taxon>asterids</taxon>
        <taxon>campanulids</taxon>
        <taxon>Asterales</taxon>
        <taxon>Asteraceae</taxon>
        <taxon>Cichorioideae</taxon>
        <taxon>Cichorieae</taxon>
        <taxon>Lactucinae</taxon>
        <taxon>Lactuca</taxon>
    </lineage>
</organism>
<name>A0AA35ZCK6_LACSI</name>
<dbReference type="Pfam" id="PF23598">
    <property type="entry name" value="LRR_14"/>
    <property type="match status" value="1"/>
</dbReference>
<evidence type="ECO:0000259" key="5">
    <source>
        <dbReference type="Pfam" id="PF23598"/>
    </source>
</evidence>
<sequence>MPPRSATTKALSLFLRVARHRSFHRQPSSSLVVETRTAAGLGSSVSVERSQKRGSRCRRQREAPRLTSPPQRSSRRLRALNSIFDQWDVRIPNNEWNISGEPCSGTALGPDFDKDNGVAQIECNCTFDSNTTCHITKLKIDQNNFTGTLPTFLGNFSAMVVLSLSHNQFSGTIPKEIGNLKELDLLAISSNNFSGSLPPELGNLVKMQGLYMDSCGCGGEIPSTFANLRELRHMWASDSPFSGKIPDFIGNWTKLLRLRLQGNNFEGPIPATFSNLTSLTSL</sequence>
<evidence type="ECO:0000256" key="1">
    <source>
        <dbReference type="ARBA" id="ARBA00004479"/>
    </source>
</evidence>
<dbReference type="InterPro" id="IPR055414">
    <property type="entry name" value="LRR_R13L4/SHOC2-like"/>
</dbReference>
<dbReference type="PANTHER" id="PTHR48006:SF34">
    <property type="entry name" value="OS08G0203700 PROTEIN"/>
    <property type="match status" value="1"/>
</dbReference>
<evidence type="ECO:0000256" key="2">
    <source>
        <dbReference type="ARBA" id="ARBA00022614"/>
    </source>
</evidence>
<evidence type="ECO:0000313" key="7">
    <source>
        <dbReference type="Proteomes" id="UP001177003"/>
    </source>
</evidence>
<feature type="domain" description="Disease resistance R13L4/SHOC-2-like LRR" evidence="5">
    <location>
        <begin position="153"/>
        <end position="281"/>
    </location>
</feature>
<dbReference type="InterPro" id="IPR032675">
    <property type="entry name" value="LRR_dom_sf"/>
</dbReference>
<dbReference type="SUPFAM" id="SSF52058">
    <property type="entry name" value="L domain-like"/>
    <property type="match status" value="1"/>
</dbReference>
<accession>A0AA35ZCK6</accession>
<protein>
    <recommendedName>
        <fullName evidence="5">Disease resistance R13L4/SHOC-2-like LRR domain-containing protein</fullName>
    </recommendedName>
</protein>
<comment type="subcellular location">
    <subcellularLocation>
        <location evidence="1">Membrane</location>
        <topology evidence="1">Single-pass type I membrane protein</topology>
    </subcellularLocation>
</comment>
<keyword evidence="2" id="KW-0433">Leucine-rich repeat</keyword>
<dbReference type="AlphaFoldDB" id="A0AA35ZCK6"/>
<dbReference type="InterPro" id="IPR051824">
    <property type="entry name" value="LRR_Rcpt-Like_S/T_Kinase"/>
</dbReference>
<feature type="region of interest" description="Disordered" evidence="4">
    <location>
        <begin position="42"/>
        <end position="74"/>
    </location>
</feature>
<dbReference type="FunFam" id="3.80.10.10:FF:000383">
    <property type="entry name" value="Leucine-rich repeat receptor protein kinase EMS1"/>
    <property type="match status" value="1"/>
</dbReference>
<keyword evidence="3" id="KW-0677">Repeat</keyword>
<reference evidence="6" key="1">
    <citation type="submission" date="2023-04" db="EMBL/GenBank/DDBJ databases">
        <authorList>
            <person name="Vijverberg K."/>
            <person name="Xiong W."/>
            <person name="Schranz E."/>
        </authorList>
    </citation>
    <scope>NUCLEOTIDE SEQUENCE</scope>
</reference>
<dbReference type="GO" id="GO:0005886">
    <property type="term" value="C:plasma membrane"/>
    <property type="evidence" value="ECO:0007669"/>
    <property type="project" value="TreeGrafter"/>
</dbReference>
<dbReference type="EMBL" id="OX465082">
    <property type="protein sequence ID" value="CAI9290106.1"/>
    <property type="molecule type" value="Genomic_DNA"/>
</dbReference>
<gene>
    <name evidence="6" type="ORF">LSALG_LOCUS29317</name>
</gene>
<evidence type="ECO:0000313" key="6">
    <source>
        <dbReference type="EMBL" id="CAI9290106.1"/>
    </source>
</evidence>
<dbReference type="Proteomes" id="UP001177003">
    <property type="component" value="Chromosome 6"/>
</dbReference>
<dbReference type="Gene3D" id="3.80.10.10">
    <property type="entry name" value="Ribonuclease Inhibitor"/>
    <property type="match status" value="1"/>
</dbReference>
<dbReference type="PANTHER" id="PTHR48006">
    <property type="entry name" value="LEUCINE-RICH REPEAT-CONTAINING PROTEIN DDB_G0281931-RELATED"/>
    <property type="match status" value="1"/>
</dbReference>
<evidence type="ECO:0000256" key="3">
    <source>
        <dbReference type="ARBA" id="ARBA00022737"/>
    </source>
</evidence>